<reference evidence="16 17" key="1">
    <citation type="submission" date="2020-03" db="EMBL/GenBank/DDBJ databases">
        <title>Soil Listeria distribution.</title>
        <authorList>
            <person name="Liao J."/>
            <person name="Wiedmann M."/>
        </authorList>
    </citation>
    <scope>NUCLEOTIDE SEQUENCE [LARGE SCALE GENOMIC DNA]</scope>
    <source>
        <strain evidence="16 17">FSL L7-1833</strain>
    </source>
</reference>
<keyword evidence="9 12" id="KW-0786">Thiamine pyrophosphate</keyword>
<dbReference type="InterPro" id="IPR012000">
    <property type="entry name" value="Thiamin_PyroP_enz_cen_dom"/>
</dbReference>
<dbReference type="CDD" id="cd02015">
    <property type="entry name" value="TPP_AHAS"/>
    <property type="match status" value="1"/>
</dbReference>
<comment type="catalytic activity">
    <reaction evidence="11 12">
        <text>2 pyruvate + H(+) = (2S)-2-acetolactate + CO2</text>
        <dbReference type="Rhea" id="RHEA:25249"/>
        <dbReference type="ChEBI" id="CHEBI:15361"/>
        <dbReference type="ChEBI" id="CHEBI:15378"/>
        <dbReference type="ChEBI" id="CHEBI:16526"/>
        <dbReference type="ChEBI" id="CHEBI:58476"/>
        <dbReference type="EC" id="2.2.1.6"/>
    </reaction>
</comment>
<feature type="domain" description="Thiamine pyrophosphate enzyme TPP-binding" evidence="14">
    <location>
        <begin position="396"/>
        <end position="544"/>
    </location>
</feature>
<gene>
    <name evidence="16" type="primary">ilvB</name>
    <name evidence="16" type="ORF">HB759_02360</name>
</gene>
<evidence type="ECO:0000256" key="8">
    <source>
        <dbReference type="ARBA" id="ARBA00022842"/>
    </source>
</evidence>
<dbReference type="Gene3D" id="3.40.50.1220">
    <property type="entry name" value="TPP-binding domain"/>
    <property type="match status" value="1"/>
</dbReference>
<feature type="domain" description="Thiamine pyrophosphate enzyme N-terminal TPP-binding" evidence="15">
    <location>
        <begin position="14"/>
        <end position="125"/>
    </location>
</feature>
<dbReference type="InterPro" id="IPR029035">
    <property type="entry name" value="DHS-like_NAD/FAD-binding_dom"/>
</dbReference>
<evidence type="ECO:0000256" key="7">
    <source>
        <dbReference type="ARBA" id="ARBA00022723"/>
    </source>
</evidence>
<keyword evidence="8 12" id="KW-0460">Magnesium</keyword>
<evidence type="ECO:0000256" key="5">
    <source>
        <dbReference type="ARBA" id="ARBA00022605"/>
    </source>
</evidence>
<dbReference type="GO" id="GO:0009099">
    <property type="term" value="P:L-valine biosynthetic process"/>
    <property type="evidence" value="ECO:0007669"/>
    <property type="project" value="UniProtKB-UniPathway"/>
</dbReference>
<dbReference type="SUPFAM" id="SSF52467">
    <property type="entry name" value="DHS-like NAD/FAD-binding domain"/>
    <property type="match status" value="1"/>
</dbReference>
<evidence type="ECO:0000256" key="6">
    <source>
        <dbReference type="ARBA" id="ARBA00022679"/>
    </source>
</evidence>
<dbReference type="UniPathway" id="UPA00047">
    <property type="reaction ID" value="UER00055"/>
</dbReference>
<dbReference type="EC" id="2.2.1.6" evidence="4 12"/>
<dbReference type="InterPro" id="IPR029061">
    <property type="entry name" value="THDP-binding"/>
</dbReference>
<dbReference type="RefSeq" id="WP_185372630.1">
    <property type="nucleotide sequence ID" value="NZ_JAARNB010000001.1"/>
</dbReference>
<comment type="pathway">
    <text evidence="2 12">Amino-acid biosynthesis; L-valine biosynthesis; L-valine from pyruvate: step 1/4.</text>
</comment>
<evidence type="ECO:0000256" key="3">
    <source>
        <dbReference type="ARBA" id="ARBA00007812"/>
    </source>
</evidence>
<dbReference type="InterPro" id="IPR012846">
    <property type="entry name" value="Acetolactate_synth_lsu"/>
</dbReference>
<dbReference type="Proteomes" id="UP000532866">
    <property type="component" value="Unassembled WGS sequence"/>
</dbReference>
<dbReference type="FunFam" id="3.40.50.1220:FF:000008">
    <property type="entry name" value="Acetolactate synthase"/>
    <property type="match status" value="1"/>
</dbReference>
<dbReference type="InterPro" id="IPR039368">
    <property type="entry name" value="AHAS_TPP"/>
</dbReference>
<evidence type="ECO:0000256" key="4">
    <source>
        <dbReference type="ARBA" id="ARBA00013145"/>
    </source>
</evidence>
<keyword evidence="5 12" id="KW-0028">Amino-acid biosynthesis</keyword>
<comment type="similarity">
    <text evidence="3 12">Belongs to the TPP enzyme family.</text>
</comment>
<dbReference type="GO" id="GO:0050660">
    <property type="term" value="F:flavin adenine dinucleotide binding"/>
    <property type="evidence" value="ECO:0007669"/>
    <property type="project" value="InterPro"/>
</dbReference>
<dbReference type="PROSITE" id="PS00187">
    <property type="entry name" value="TPP_ENZYMES"/>
    <property type="match status" value="1"/>
</dbReference>
<dbReference type="InterPro" id="IPR000399">
    <property type="entry name" value="TPP-bd_CS"/>
</dbReference>
<keyword evidence="6 12" id="KW-0808">Transferase</keyword>
<keyword evidence="10 12" id="KW-0100">Branched-chain amino acid biosynthesis</keyword>
<dbReference type="EMBL" id="JAAROL010000001">
    <property type="protein sequence ID" value="MBC1330784.1"/>
    <property type="molecule type" value="Genomic_DNA"/>
</dbReference>
<dbReference type="SUPFAM" id="SSF52518">
    <property type="entry name" value="Thiamin diphosphate-binding fold (THDP-binding)"/>
    <property type="match status" value="2"/>
</dbReference>
<evidence type="ECO:0000313" key="17">
    <source>
        <dbReference type="Proteomes" id="UP000532866"/>
    </source>
</evidence>
<dbReference type="InterPro" id="IPR011766">
    <property type="entry name" value="TPP_enzyme_TPP-bd"/>
</dbReference>
<evidence type="ECO:0000259" key="14">
    <source>
        <dbReference type="Pfam" id="PF02775"/>
    </source>
</evidence>
<evidence type="ECO:0000256" key="12">
    <source>
        <dbReference type="RuleBase" id="RU003591"/>
    </source>
</evidence>
<dbReference type="GO" id="GO:0030976">
    <property type="term" value="F:thiamine pyrophosphate binding"/>
    <property type="evidence" value="ECO:0007669"/>
    <property type="project" value="UniProtKB-UniRule"/>
</dbReference>
<comment type="cofactor">
    <cofactor evidence="12">
        <name>thiamine diphosphate</name>
        <dbReference type="ChEBI" id="CHEBI:58937"/>
    </cofactor>
    <text evidence="12">Binds 1 thiamine pyrophosphate per subunit.</text>
</comment>
<comment type="pathway">
    <text evidence="1 12">Amino-acid biosynthesis; L-isoleucine biosynthesis; L-isoleucine from 2-oxobutanoate: step 1/4.</text>
</comment>
<dbReference type="GO" id="GO:0005948">
    <property type="term" value="C:acetolactate synthase complex"/>
    <property type="evidence" value="ECO:0007669"/>
    <property type="project" value="TreeGrafter"/>
</dbReference>
<accession>A0A7X0TKE7</accession>
<evidence type="ECO:0000259" key="13">
    <source>
        <dbReference type="Pfam" id="PF00205"/>
    </source>
</evidence>
<dbReference type="InterPro" id="IPR012001">
    <property type="entry name" value="Thiamin_PyroP_enz_TPP-bd_dom"/>
</dbReference>
<dbReference type="InterPro" id="IPR045229">
    <property type="entry name" value="TPP_enz"/>
</dbReference>
<comment type="caution">
    <text evidence="16">The sequence shown here is derived from an EMBL/GenBank/DDBJ whole genome shotgun (WGS) entry which is preliminary data.</text>
</comment>
<comment type="cofactor">
    <cofactor evidence="12">
        <name>Mg(2+)</name>
        <dbReference type="ChEBI" id="CHEBI:18420"/>
    </cofactor>
    <text evidence="12">Binds 1 Mg(2+) ion per subunit.</text>
</comment>
<evidence type="ECO:0000256" key="1">
    <source>
        <dbReference type="ARBA" id="ARBA00004974"/>
    </source>
</evidence>
<feature type="domain" description="Thiamine pyrophosphate enzyme central" evidence="13">
    <location>
        <begin position="202"/>
        <end position="337"/>
    </location>
</feature>
<organism evidence="16 17">
    <name type="scientific">Listeria booriae</name>
    <dbReference type="NCBI Taxonomy" id="1552123"/>
    <lineage>
        <taxon>Bacteria</taxon>
        <taxon>Bacillati</taxon>
        <taxon>Bacillota</taxon>
        <taxon>Bacilli</taxon>
        <taxon>Bacillales</taxon>
        <taxon>Listeriaceae</taxon>
        <taxon>Listeria</taxon>
    </lineage>
</organism>
<evidence type="ECO:0000256" key="9">
    <source>
        <dbReference type="ARBA" id="ARBA00023052"/>
    </source>
</evidence>
<dbReference type="Pfam" id="PF02776">
    <property type="entry name" value="TPP_enzyme_N"/>
    <property type="match status" value="1"/>
</dbReference>
<evidence type="ECO:0000256" key="10">
    <source>
        <dbReference type="ARBA" id="ARBA00023304"/>
    </source>
</evidence>
<dbReference type="Gene3D" id="3.40.50.970">
    <property type="match status" value="2"/>
</dbReference>
<dbReference type="CDD" id="cd07035">
    <property type="entry name" value="TPP_PYR_POX_like"/>
    <property type="match status" value="1"/>
</dbReference>
<dbReference type="Pfam" id="PF02775">
    <property type="entry name" value="TPP_enzyme_C"/>
    <property type="match status" value="1"/>
</dbReference>
<dbReference type="FunFam" id="3.40.50.970:FF:000007">
    <property type="entry name" value="Acetolactate synthase"/>
    <property type="match status" value="1"/>
</dbReference>
<evidence type="ECO:0000313" key="16">
    <source>
        <dbReference type="EMBL" id="MBC1330784.1"/>
    </source>
</evidence>
<evidence type="ECO:0000256" key="2">
    <source>
        <dbReference type="ARBA" id="ARBA00005025"/>
    </source>
</evidence>
<dbReference type="AlphaFoldDB" id="A0A7X0TKE7"/>
<dbReference type="UniPathway" id="UPA00049">
    <property type="reaction ID" value="UER00059"/>
</dbReference>
<dbReference type="PANTHER" id="PTHR18968">
    <property type="entry name" value="THIAMINE PYROPHOSPHATE ENZYMES"/>
    <property type="match status" value="1"/>
</dbReference>
<evidence type="ECO:0000259" key="15">
    <source>
        <dbReference type="Pfam" id="PF02776"/>
    </source>
</evidence>
<dbReference type="NCBIfam" id="TIGR00118">
    <property type="entry name" value="acolac_lg"/>
    <property type="match status" value="1"/>
</dbReference>
<protein>
    <recommendedName>
        <fullName evidence="4 12">Acetolactate synthase</fullName>
        <ecNumber evidence="4 12">2.2.1.6</ecNumber>
    </recommendedName>
</protein>
<dbReference type="GO" id="GO:0009097">
    <property type="term" value="P:isoleucine biosynthetic process"/>
    <property type="evidence" value="ECO:0007669"/>
    <property type="project" value="UniProtKB-UniPathway"/>
</dbReference>
<dbReference type="Pfam" id="PF00205">
    <property type="entry name" value="TPP_enzyme_M"/>
    <property type="match status" value="1"/>
</dbReference>
<name>A0A7X0TKE7_9LIST</name>
<evidence type="ECO:0000256" key="11">
    <source>
        <dbReference type="ARBA" id="ARBA00048670"/>
    </source>
</evidence>
<proteinExistence type="inferred from homology"/>
<dbReference type="GO" id="GO:0003984">
    <property type="term" value="F:acetolactate synthase activity"/>
    <property type="evidence" value="ECO:0007669"/>
    <property type="project" value="UniProtKB-EC"/>
</dbReference>
<sequence length="569" mass="61754">MMKVEKQAATTTNSGAELLIQALKAQDVDMIFGYPGGAVLPLYDAFYDCDIPHILTRHEQGAVHAAEGYARVTGKAGVVVVTSGPGATNALTGIADAMSDSIPLVVFTGQVATPGIGKDAFQEADMIGLTIPITKYNYQVRDVKDIPKIIKEAFHIATTGRKGPVVIDLPKDISIASTDKVNDDTIHLPGYQPTVMPNGMQLEKLMQALAEASKPVILAGAGVNHARATAELLDFAEKYQIPVVNTLLGLGSFPQDHPLFLGMGGMHGSYAANMALTDPDLLINFGSRFDDRVVGVPKEFAKHAVIAHIDIDPAEIGKVLTTKIPIVADIKETLTQLLDIEIPEKADTSHWYKLNMTRKERHPFTYNREAKAEIKPQKVIEIIGDITAGKALVATDVGQHQMWVAQFYPFSHDHQIMTSGGLGTMGFGFPAAIGAQLAYPEKTVVAFVGDGGFQMTNQELAILNDYMINLKVVILNNSTLGMVRQWQEKFHNERYSHSIFQSQPDFVKLSEAYGVKAVRLTDPTTLEADLAEAFAYPGPMVIDCVISPNELVLPMIPPGKANHQMEGVE</sequence>
<keyword evidence="7 12" id="KW-0479">Metal-binding</keyword>
<dbReference type="GO" id="GO:0000287">
    <property type="term" value="F:magnesium ion binding"/>
    <property type="evidence" value="ECO:0007669"/>
    <property type="project" value="UniProtKB-UniRule"/>
</dbReference>
<dbReference type="PANTHER" id="PTHR18968:SF13">
    <property type="entry name" value="ACETOLACTATE SYNTHASE CATALYTIC SUBUNIT, MITOCHONDRIAL"/>
    <property type="match status" value="1"/>
</dbReference>